<comment type="similarity">
    <text evidence="1 2">Belongs to the anti-sigma-factor antagonist family.</text>
</comment>
<proteinExistence type="inferred from homology"/>
<sequence length="123" mass="13051">MTGNRPDPEGHTELDVRTGRPTPDSRLITVSGELDRGTRDRFDRVARAVLAERPATVLVELSGTGFIDSSGLTSLINAYRTALQTGVRLALVAPSEPVARILALTGIDQVIDSYPTSGAALHA</sequence>
<dbReference type="InterPro" id="IPR036513">
    <property type="entry name" value="STAS_dom_sf"/>
</dbReference>
<feature type="region of interest" description="Disordered" evidence="3">
    <location>
        <begin position="1"/>
        <end position="28"/>
    </location>
</feature>
<name>A0A117QLV9_9ACTN</name>
<dbReference type="GO" id="GO:0043856">
    <property type="term" value="F:anti-sigma factor antagonist activity"/>
    <property type="evidence" value="ECO:0007669"/>
    <property type="project" value="InterPro"/>
</dbReference>
<comment type="caution">
    <text evidence="5">The sequence shown here is derived from an EMBL/GenBank/DDBJ whole genome shotgun (WGS) entry which is preliminary data.</text>
</comment>
<dbReference type="PROSITE" id="PS50801">
    <property type="entry name" value="STAS"/>
    <property type="match status" value="1"/>
</dbReference>
<dbReference type="Proteomes" id="UP000053271">
    <property type="component" value="Unassembled WGS sequence"/>
</dbReference>
<gene>
    <name evidence="5" type="ORF">AQJ30_25870</name>
</gene>
<dbReference type="STRING" id="68231.AQJ30_25870"/>
<dbReference type="CDD" id="cd07043">
    <property type="entry name" value="STAS_anti-anti-sigma_factors"/>
    <property type="match status" value="1"/>
</dbReference>
<dbReference type="Gene3D" id="3.30.750.24">
    <property type="entry name" value="STAS domain"/>
    <property type="match status" value="1"/>
</dbReference>
<dbReference type="NCBIfam" id="TIGR00377">
    <property type="entry name" value="ant_ant_sig"/>
    <property type="match status" value="1"/>
</dbReference>
<evidence type="ECO:0000256" key="3">
    <source>
        <dbReference type="SAM" id="MobiDB-lite"/>
    </source>
</evidence>
<feature type="domain" description="STAS" evidence="4">
    <location>
        <begin position="23"/>
        <end position="123"/>
    </location>
</feature>
<evidence type="ECO:0000256" key="2">
    <source>
        <dbReference type="RuleBase" id="RU003749"/>
    </source>
</evidence>
<dbReference type="InterPro" id="IPR002645">
    <property type="entry name" value="STAS_dom"/>
</dbReference>
<dbReference type="SUPFAM" id="SSF52091">
    <property type="entry name" value="SpoIIaa-like"/>
    <property type="match status" value="1"/>
</dbReference>
<dbReference type="GeneID" id="91428003"/>
<accession>A0A117QLV9</accession>
<evidence type="ECO:0000313" key="5">
    <source>
        <dbReference type="EMBL" id="KUN35547.1"/>
    </source>
</evidence>
<keyword evidence="6" id="KW-1185">Reference proteome</keyword>
<dbReference type="InterPro" id="IPR003658">
    <property type="entry name" value="Anti-sigma_ant"/>
</dbReference>
<protein>
    <recommendedName>
        <fullName evidence="2">Anti-sigma factor antagonist</fullName>
    </recommendedName>
</protein>
<evidence type="ECO:0000313" key="6">
    <source>
        <dbReference type="Proteomes" id="UP000053271"/>
    </source>
</evidence>
<feature type="compositionally biased region" description="Basic and acidic residues" evidence="3">
    <location>
        <begin position="1"/>
        <end position="18"/>
    </location>
</feature>
<dbReference type="RefSeq" id="WP_067238589.1">
    <property type="nucleotide sequence ID" value="NZ_KQ948558.1"/>
</dbReference>
<dbReference type="PANTHER" id="PTHR33495">
    <property type="entry name" value="ANTI-SIGMA FACTOR ANTAGONIST TM_1081-RELATED-RELATED"/>
    <property type="match status" value="1"/>
</dbReference>
<reference evidence="5 6" key="1">
    <citation type="submission" date="2015-10" db="EMBL/GenBank/DDBJ databases">
        <title>Draft genome sequence of Streptomyces longwoodensis DSM 41677, type strain for the species Streptomyces longwoodensis.</title>
        <authorList>
            <person name="Ruckert C."/>
            <person name="Winkler A."/>
            <person name="Kalinowski J."/>
            <person name="Kampfer P."/>
            <person name="Glaeser S."/>
        </authorList>
    </citation>
    <scope>NUCLEOTIDE SEQUENCE [LARGE SCALE GENOMIC DNA]</scope>
    <source>
        <strain evidence="5 6">DSM 41677</strain>
    </source>
</reference>
<dbReference type="PANTHER" id="PTHR33495:SF2">
    <property type="entry name" value="ANTI-SIGMA FACTOR ANTAGONIST TM_1081-RELATED"/>
    <property type="match status" value="1"/>
</dbReference>
<dbReference type="AlphaFoldDB" id="A0A117QLV9"/>
<organism evidence="5 6">
    <name type="scientific">Streptomyces longwoodensis</name>
    <dbReference type="NCBI Taxonomy" id="68231"/>
    <lineage>
        <taxon>Bacteria</taxon>
        <taxon>Bacillati</taxon>
        <taxon>Actinomycetota</taxon>
        <taxon>Actinomycetes</taxon>
        <taxon>Kitasatosporales</taxon>
        <taxon>Streptomycetaceae</taxon>
        <taxon>Streptomyces</taxon>
    </lineage>
</organism>
<evidence type="ECO:0000256" key="1">
    <source>
        <dbReference type="ARBA" id="ARBA00009013"/>
    </source>
</evidence>
<dbReference type="Pfam" id="PF01740">
    <property type="entry name" value="STAS"/>
    <property type="match status" value="1"/>
</dbReference>
<evidence type="ECO:0000259" key="4">
    <source>
        <dbReference type="PROSITE" id="PS50801"/>
    </source>
</evidence>
<dbReference type="EMBL" id="LMWS01000032">
    <property type="protein sequence ID" value="KUN35547.1"/>
    <property type="molecule type" value="Genomic_DNA"/>
</dbReference>